<dbReference type="PROSITE" id="PS51296">
    <property type="entry name" value="RIESKE"/>
    <property type="match status" value="1"/>
</dbReference>
<dbReference type="GO" id="GO:0004497">
    <property type="term" value="F:monooxygenase activity"/>
    <property type="evidence" value="ECO:0007669"/>
    <property type="project" value="UniProtKB-ARBA"/>
</dbReference>
<dbReference type="PANTHER" id="PTHR21496:SF23">
    <property type="entry name" value="3-PHENYLPROPIONATE_CINNAMIC ACID DIOXYGENASE FERREDOXIN SUBUNIT"/>
    <property type="match status" value="1"/>
</dbReference>
<dbReference type="SUPFAM" id="SSF50022">
    <property type="entry name" value="ISP domain"/>
    <property type="match status" value="1"/>
</dbReference>
<evidence type="ECO:0000313" key="6">
    <source>
        <dbReference type="EMBL" id="RRD05712.1"/>
    </source>
</evidence>
<dbReference type="CDD" id="cd03528">
    <property type="entry name" value="Rieske_RO_ferredoxin"/>
    <property type="match status" value="1"/>
</dbReference>
<evidence type="ECO:0000256" key="3">
    <source>
        <dbReference type="ARBA" id="ARBA00023004"/>
    </source>
</evidence>
<dbReference type="GO" id="GO:0046872">
    <property type="term" value="F:metal ion binding"/>
    <property type="evidence" value="ECO:0007669"/>
    <property type="project" value="UniProtKB-KW"/>
</dbReference>
<dbReference type="GO" id="GO:0051537">
    <property type="term" value="F:2 iron, 2 sulfur cluster binding"/>
    <property type="evidence" value="ECO:0007669"/>
    <property type="project" value="UniProtKB-KW"/>
</dbReference>
<dbReference type="Proteomes" id="UP000280819">
    <property type="component" value="Unassembled WGS sequence"/>
</dbReference>
<reference evidence="6 7" key="1">
    <citation type="submission" date="2018-11" db="EMBL/GenBank/DDBJ databases">
        <title>Genomes From Bacteria Associated with the Canine Oral Cavity: a Test Case for Automated Genome-Based Taxonomic Assignment.</title>
        <authorList>
            <person name="Coil D.A."/>
            <person name="Jospin G."/>
            <person name="Darling A.E."/>
            <person name="Wallis C."/>
            <person name="Davis I.J."/>
            <person name="Harris S."/>
            <person name="Eisen J.A."/>
            <person name="Holcombe L.J."/>
            <person name="O'Flynn C."/>
        </authorList>
    </citation>
    <scope>NUCLEOTIDE SEQUENCE [LARGE SCALE GENOMIC DNA]</scope>
    <source>
        <strain evidence="6 7">OH887_COT-365</strain>
    </source>
</reference>
<accession>A0A3P1T8E2</accession>
<feature type="domain" description="Rieske" evidence="5">
    <location>
        <begin position="3"/>
        <end position="97"/>
    </location>
</feature>
<dbReference type="RefSeq" id="WP_124843838.1">
    <property type="nucleotide sequence ID" value="NZ_RQZG01000005.1"/>
</dbReference>
<sequence>MSFIAVAGVDELVGQTPLAIDEHELAIVRHEGEYFAIHNLCSHGHVALSEGEVADGAIECYLHGSRFDLRTGRSLCLPATEPVPVYPVRIEDEQILVDLDHPISNIQES</sequence>
<dbReference type="InterPro" id="IPR017941">
    <property type="entry name" value="Rieske_2Fe-2S"/>
</dbReference>
<keyword evidence="3" id="KW-0408">Iron</keyword>
<organism evidence="6 7">
    <name type="scientific">Arachnia propionica</name>
    <dbReference type="NCBI Taxonomy" id="1750"/>
    <lineage>
        <taxon>Bacteria</taxon>
        <taxon>Bacillati</taxon>
        <taxon>Actinomycetota</taxon>
        <taxon>Actinomycetes</taxon>
        <taxon>Propionibacteriales</taxon>
        <taxon>Propionibacteriaceae</taxon>
        <taxon>Arachnia</taxon>
    </lineage>
</organism>
<dbReference type="AlphaFoldDB" id="A0A3P1T8E2"/>
<evidence type="ECO:0000256" key="4">
    <source>
        <dbReference type="ARBA" id="ARBA00023014"/>
    </source>
</evidence>
<dbReference type="GO" id="GO:0016705">
    <property type="term" value="F:oxidoreductase activity, acting on paired donors, with incorporation or reduction of molecular oxygen"/>
    <property type="evidence" value="ECO:0007669"/>
    <property type="project" value="UniProtKB-ARBA"/>
</dbReference>
<dbReference type="OrthoDB" id="147178at2"/>
<gene>
    <name evidence="6" type="ORF">EII34_05745</name>
</gene>
<dbReference type="InterPro" id="IPR036922">
    <property type="entry name" value="Rieske_2Fe-2S_sf"/>
</dbReference>
<keyword evidence="4" id="KW-0411">Iron-sulfur</keyword>
<dbReference type="PANTHER" id="PTHR21496">
    <property type="entry name" value="FERREDOXIN-RELATED"/>
    <property type="match status" value="1"/>
</dbReference>
<evidence type="ECO:0000313" key="7">
    <source>
        <dbReference type="Proteomes" id="UP000280819"/>
    </source>
</evidence>
<protein>
    <submittedName>
        <fullName evidence="6">Non-heme iron oxygenase ferredoxin subunit</fullName>
    </submittedName>
</protein>
<comment type="caution">
    <text evidence="6">The sequence shown here is derived from an EMBL/GenBank/DDBJ whole genome shotgun (WGS) entry which is preliminary data.</text>
</comment>
<name>A0A3P1T8E2_9ACTN</name>
<keyword evidence="1" id="KW-0001">2Fe-2S</keyword>
<keyword evidence="2" id="KW-0479">Metal-binding</keyword>
<dbReference type="EMBL" id="RQZG01000005">
    <property type="protein sequence ID" value="RRD05712.1"/>
    <property type="molecule type" value="Genomic_DNA"/>
</dbReference>
<dbReference type="Pfam" id="PF00355">
    <property type="entry name" value="Rieske"/>
    <property type="match status" value="1"/>
</dbReference>
<evidence type="ECO:0000256" key="1">
    <source>
        <dbReference type="ARBA" id="ARBA00022714"/>
    </source>
</evidence>
<proteinExistence type="predicted"/>
<dbReference type="Gene3D" id="2.102.10.10">
    <property type="entry name" value="Rieske [2Fe-2S] iron-sulphur domain"/>
    <property type="match status" value="1"/>
</dbReference>
<evidence type="ECO:0000259" key="5">
    <source>
        <dbReference type="PROSITE" id="PS51296"/>
    </source>
</evidence>
<evidence type="ECO:0000256" key="2">
    <source>
        <dbReference type="ARBA" id="ARBA00022723"/>
    </source>
</evidence>